<dbReference type="AlphaFoldDB" id="A0AA87SV27"/>
<dbReference type="Proteomes" id="UP000001343">
    <property type="component" value="Unassembled WGS sequence"/>
</dbReference>
<proteinExistence type="predicted"/>
<organism evidence="1 2">
    <name type="scientific">Leptospira mayottensis 200901122</name>
    <dbReference type="NCBI Taxonomy" id="1193010"/>
    <lineage>
        <taxon>Bacteria</taxon>
        <taxon>Pseudomonadati</taxon>
        <taxon>Spirochaetota</taxon>
        <taxon>Spirochaetia</taxon>
        <taxon>Leptospirales</taxon>
        <taxon>Leptospiraceae</taxon>
        <taxon>Leptospira</taxon>
    </lineage>
</organism>
<sequence length="66" mass="8280">MGRWINCLFKIIEHNFLFFIPMEFFYFTFHELELCADHHIQKFFRTFDFNQIGKKKNFDFFKTRGT</sequence>
<protein>
    <submittedName>
        <fullName evidence="1">Uncharacterized protein</fullName>
    </submittedName>
</protein>
<accession>A0AA87SV27</accession>
<comment type="caution">
    <text evidence="1">The sequence shown here is derived from an EMBL/GenBank/DDBJ whole genome shotgun (WGS) entry which is preliminary data.</text>
</comment>
<gene>
    <name evidence="1" type="ORF">LEP1GSC125_1762</name>
</gene>
<name>A0AA87SV27_9LEPT</name>
<evidence type="ECO:0000313" key="1">
    <source>
        <dbReference type="EMBL" id="EKR98574.1"/>
    </source>
</evidence>
<evidence type="ECO:0000313" key="2">
    <source>
        <dbReference type="Proteomes" id="UP000001343"/>
    </source>
</evidence>
<reference evidence="1 2" key="1">
    <citation type="journal article" date="2014" name="Int. J. Syst. Evol. Microbiol.">
        <title>Leptospira mayottensis sp. nov., a pathogenic species of the genus Leptospira isolated from humans.</title>
        <authorList>
            <person name="Bourhy P."/>
            <person name="Collet L."/>
            <person name="Brisse S."/>
            <person name="Picardeau M."/>
        </authorList>
    </citation>
    <scope>NUCLEOTIDE SEQUENCE [LARGE SCALE GENOMIC DNA]</scope>
    <source>
        <strain evidence="1 2">200901122</strain>
    </source>
</reference>
<dbReference type="EMBL" id="AKWM02000078">
    <property type="protein sequence ID" value="EKR98574.1"/>
    <property type="molecule type" value="Genomic_DNA"/>
</dbReference>